<feature type="transmembrane region" description="Helical" evidence="9">
    <location>
        <begin position="235"/>
        <end position="253"/>
    </location>
</feature>
<dbReference type="InterPro" id="IPR006371">
    <property type="entry name" value="Polyprenyltransferase_UbiA-li"/>
</dbReference>
<evidence type="ECO:0000256" key="3">
    <source>
        <dbReference type="ARBA" id="ARBA00005985"/>
    </source>
</evidence>
<gene>
    <name evidence="10" type="ORF">ENN98_06375</name>
</gene>
<dbReference type="GO" id="GO:0006744">
    <property type="term" value="P:ubiquinone biosynthetic process"/>
    <property type="evidence" value="ECO:0007669"/>
    <property type="project" value="TreeGrafter"/>
</dbReference>
<evidence type="ECO:0000256" key="4">
    <source>
        <dbReference type="ARBA" id="ARBA00022475"/>
    </source>
</evidence>
<feature type="transmembrane region" description="Helical" evidence="9">
    <location>
        <begin position="162"/>
        <end position="185"/>
    </location>
</feature>
<dbReference type="Gene3D" id="1.10.357.140">
    <property type="entry name" value="UbiA prenyltransferase"/>
    <property type="match status" value="1"/>
</dbReference>
<dbReference type="AlphaFoldDB" id="A0A7C2TMC8"/>
<dbReference type="CDD" id="cd13959">
    <property type="entry name" value="PT_UbiA_COQ2"/>
    <property type="match status" value="1"/>
</dbReference>
<dbReference type="Pfam" id="PF01040">
    <property type="entry name" value="UbiA"/>
    <property type="match status" value="1"/>
</dbReference>
<feature type="transmembrane region" description="Helical" evidence="9">
    <location>
        <begin position="85"/>
        <end position="105"/>
    </location>
</feature>
<dbReference type="FunFam" id="1.10.357.140:FF:000008">
    <property type="entry name" value="4-hydroxybenzoate octaprenyltransferase"/>
    <property type="match status" value="1"/>
</dbReference>
<dbReference type="InterPro" id="IPR044878">
    <property type="entry name" value="UbiA_sf"/>
</dbReference>
<evidence type="ECO:0000256" key="7">
    <source>
        <dbReference type="ARBA" id="ARBA00022989"/>
    </source>
</evidence>
<comment type="cofactor">
    <cofactor evidence="1">
        <name>Mg(2+)</name>
        <dbReference type="ChEBI" id="CHEBI:18420"/>
    </cofactor>
</comment>
<dbReference type="GO" id="GO:0016765">
    <property type="term" value="F:transferase activity, transferring alkyl or aryl (other than methyl) groups"/>
    <property type="evidence" value="ECO:0007669"/>
    <property type="project" value="InterPro"/>
</dbReference>
<evidence type="ECO:0000256" key="8">
    <source>
        <dbReference type="ARBA" id="ARBA00023136"/>
    </source>
</evidence>
<evidence type="ECO:0000313" key="10">
    <source>
        <dbReference type="EMBL" id="HET98302.1"/>
    </source>
</evidence>
<keyword evidence="7 9" id="KW-1133">Transmembrane helix</keyword>
<dbReference type="InterPro" id="IPR000537">
    <property type="entry name" value="UbiA_prenyltransferase"/>
</dbReference>
<keyword evidence="4" id="KW-1003">Cell membrane</keyword>
<dbReference type="PANTHER" id="PTHR11048">
    <property type="entry name" value="PRENYLTRANSFERASES"/>
    <property type="match status" value="1"/>
</dbReference>
<keyword evidence="5" id="KW-0808">Transferase</keyword>
<keyword evidence="6 9" id="KW-0812">Transmembrane</keyword>
<comment type="caution">
    <text evidence="10">The sequence shown here is derived from an EMBL/GenBank/DDBJ whole genome shotgun (WGS) entry which is preliminary data.</text>
</comment>
<dbReference type="NCBIfam" id="TIGR01475">
    <property type="entry name" value="ubiA_other"/>
    <property type="match status" value="1"/>
</dbReference>
<evidence type="ECO:0000256" key="2">
    <source>
        <dbReference type="ARBA" id="ARBA00004141"/>
    </source>
</evidence>
<comment type="subcellular location">
    <subcellularLocation>
        <location evidence="2">Membrane</location>
        <topology evidence="2">Multi-pass membrane protein</topology>
    </subcellularLocation>
</comment>
<reference evidence="10" key="1">
    <citation type="journal article" date="2020" name="mSystems">
        <title>Genome- and Community-Level Interaction Insights into Carbon Utilization and Element Cycling Functions of Hydrothermarchaeota in Hydrothermal Sediment.</title>
        <authorList>
            <person name="Zhou Z."/>
            <person name="Liu Y."/>
            <person name="Xu W."/>
            <person name="Pan J."/>
            <person name="Luo Z.H."/>
            <person name="Li M."/>
        </authorList>
    </citation>
    <scope>NUCLEOTIDE SEQUENCE [LARGE SCALE GENOMIC DNA]</scope>
    <source>
        <strain evidence="10">SpSt-1224</strain>
    </source>
</reference>
<organism evidence="10">
    <name type="scientific">Desulfurivibrio alkaliphilus</name>
    <dbReference type="NCBI Taxonomy" id="427923"/>
    <lineage>
        <taxon>Bacteria</taxon>
        <taxon>Pseudomonadati</taxon>
        <taxon>Thermodesulfobacteriota</taxon>
        <taxon>Desulfobulbia</taxon>
        <taxon>Desulfobulbales</taxon>
        <taxon>Desulfobulbaceae</taxon>
        <taxon>Desulfurivibrio</taxon>
    </lineage>
</organism>
<accession>A0A7C2TMC8</accession>
<dbReference type="Gene3D" id="1.20.120.1780">
    <property type="entry name" value="UbiA prenyltransferase"/>
    <property type="match status" value="1"/>
</dbReference>
<keyword evidence="8 9" id="KW-0472">Membrane</keyword>
<feature type="transmembrane region" description="Helical" evidence="9">
    <location>
        <begin position="265"/>
        <end position="286"/>
    </location>
</feature>
<dbReference type="Proteomes" id="UP000885986">
    <property type="component" value="Unassembled WGS sequence"/>
</dbReference>
<evidence type="ECO:0000256" key="1">
    <source>
        <dbReference type="ARBA" id="ARBA00001946"/>
    </source>
</evidence>
<feature type="transmembrane region" description="Helical" evidence="9">
    <location>
        <begin position="206"/>
        <end position="229"/>
    </location>
</feature>
<dbReference type="EMBL" id="DSDS01000142">
    <property type="protein sequence ID" value="HET98302.1"/>
    <property type="molecule type" value="Genomic_DNA"/>
</dbReference>
<dbReference type="GO" id="GO:0005886">
    <property type="term" value="C:plasma membrane"/>
    <property type="evidence" value="ECO:0007669"/>
    <property type="project" value="TreeGrafter"/>
</dbReference>
<protein>
    <submittedName>
        <fullName evidence="10">4-hydroxybenzoate octaprenyltransferase</fullName>
    </submittedName>
</protein>
<feature type="transmembrane region" description="Helical" evidence="9">
    <location>
        <begin position="111"/>
        <end position="129"/>
    </location>
</feature>
<sequence>MRRIWLKLKILLEMIKFEHSVFALPFALMGAFLAQRGTPALAVLFWLVVAMVSARTAAMGFNRIVDRKFDAVNPRTADRAIPAGAVRLGEAWAMVLLAAAIFFFSCAMLNPLALMISPLALALTFIYSLTKRFTWLCHLVLGMALALSPLGGWVAVAGSMDGFPWLLSLGVLLWVAGFDTVYACLDAEFDRDAGLYSLPACFGARTAFRLAILFHFLAFLCFVGTWWLMALHYTFGLGLLISAVALFYQHLVVAPGDLARIRLSFFTLNGLISLVMFAATWLALAVKG</sequence>
<evidence type="ECO:0000256" key="9">
    <source>
        <dbReference type="SAM" id="Phobius"/>
    </source>
</evidence>
<evidence type="ECO:0000256" key="6">
    <source>
        <dbReference type="ARBA" id="ARBA00022692"/>
    </source>
</evidence>
<name>A0A7C2TMC8_9BACT</name>
<comment type="similarity">
    <text evidence="3">Belongs to the UbiA prenyltransferase family.</text>
</comment>
<evidence type="ECO:0000256" key="5">
    <source>
        <dbReference type="ARBA" id="ARBA00022679"/>
    </source>
</evidence>
<feature type="transmembrane region" description="Helical" evidence="9">
    <location>
        <begin position="136"/>
        <end position="156"/>
    </location>
</feature>
<dbReference type="PANTHER" id="PTHR11048:SF28">
    <property type="entry name" value="4-HYDROXYBENZOATE POLYPRENYLTRANSFERASE, MITOCHONDRIAL"/>
    <property type="match status" value="1"/>
</dbReference>
<proteinExistence type="inferred from homology"/>
<dbReference type="InterPro" id="IPR039653">
    <property type="entry name" value="Prenyltransferase"/>
</dbReference>
<feature type="transmembrane region" description="Helical" evidence="9">
    <location>
        <begin position="44"/>
        <end position="65"/>
    </location>
</feature>